<evidence type="ECO:0000256" key="4">
    <source>
        <dbReference type="ARBA" id="ARBA00022475"/>
    </source>
</evidence>
<evidence type="ECO:0000256" key="1">
    <source>
        <dbReference type="ARBA" id="ARBA00004651"/>
    </source>
</evidence>
<feature type="transmembrane region" description="Helical" evidence="8">
    <location>
        <begin position="212"/>
        <end position="232"/>
    </location>
</feature>
<feature type="transmembrane region" description="Helical" evidence="8">
    <location>
        <begin position="278"/>
        <end position="303"/>
    </location>
</feature>
<feature type="transmembrane region" description="Helical" evidence="8">
    <location>
        <begin position="238"/>
        <end position="258"/>
    </location>
</feature>
<dbReference type="PRINTS" id="PR01036">
    <property type="entry name" value="TCRTETB"/>
</dbReference>
<feature type="transmembrane region" description="Helical" evidence="8">
    <location>
        <begin position="55"/>
        <end position="73"/>
    </location>
</feature>
<dbReference type="CDD" id="cd17502">
    <property type="entry name" value="MFS_Azr1_MDR_like"/>
    <property type="match status" value="1"/>
</dbReference>
<comment type="caution">
    <text evidence="10">The sequence shown here is derived from an EMBL/GenBank/DDBJ whole genome shotgun (WGS) entry which is preliminary data.</text>
</comment>
<feature type="transmembrane region" description="Helical" evidence="8">
    <location>
        <begin position="179"/>
        <end position="200"/>
    </location>
</feature>
<evidence type="ECO:0000256" key="2">
    <source>
        <dbReference type="ARBA" id="ARBA00007520"/>
    </source>
</evidence>
<evidence type="ECO:0000313" key="11">
    <source>
        <dbReference type="Proteomes" id="UP000584374"/>
    </source>
</evidence>
<dbReference type="PROSITE" id="PS50850">
    <property type="entry name" value="MFS"/>
    <property type="match status" value="1"/>
</dbReference>
<evidence type="ECO:0000256" key="5">
    <source>
        <dbReference type="ARBA" id="ARBA00022692"/>
    </source>
</evidence>
<feature type="transmembrane region" description="Helical" evidence="8">
    <location>
        <begin position="315"/>
        <end position="333"/>
    </location>
</feature>
<keyword evidence="7 8" id="KW-0472">Membrane</keyword>
<dbReference type="EMBL" id="JACHIW010000002">
    <property type="protein sequence ID" value="MBB5158736.1"/>
    <property type="molecule type" value="Genomic_DNA"/>
</dbReference>
<dbReference type="Gene3D" id="1.20.1720.10">
    <property type="entry name" value="Multidrug resistance protein D"/>
    <property type="match status" value="1"/>
</dbReference>
<dbReference type="InterPro" id="IPR011701">
    <property type="entry name" value="MFS"/>
</dbReference>
<dbReference type="InterPro" id="IPR036259">
    <property type="entry name" value="MFS_trans_sf"/>
</dbReference>
<reference evidence="10 11" key="1">
    <citation type="submission" date="2020-08" db="EMBL/GenBank/DDBJ databases">
        <title>Sequencing the genomes of 1000 actinobacteria strains.</title>
        <authorList>
            <person name="Klenk H.-P."/>
        </authorList>
    </citation>
    <scope>NUCLEOTIDE SEQUENCE [LARGE SCALE GENOMIC DNA]</scope>
    <source>
        <strain evidence="10 11">DSM 45584</strain>
    </source>
</reference>
<dbReference type="PANTHER" id="PTHR23501:SF197">
    <property type="entry name" value="COMD"/>
    <property type="match status" value="1"/>
</dbReference>
<dbReference type="Gene3D" id="1.20.1250.20">
    <property type="entry name" value="MFS general substrate transporter like domains"/>
    <property type="match status" value="1"/>
</dbReference>
<keyword evidence="11" id="KW-1185">Reference proteome</keyword>
<dbReference type="InterPro" id="IPR004638">
    <property type="entry name" value="EmrB-like"/>
</dbReference>
<protein>
    <submittedName>
        <fullName evidence="10">EmrB/QacA subfamily drug resistance transporter</fullName>
    </submittedName>
</protein>
<feature type="transmembrane region" description="Helical" evidence="8">
    <location>
        <begin position="85"/>
        <end position="108"/>
    </location>
</feature>
<evidence type="ECO:0000256" key="8">
    <source>
        <dbReference type="SAM" id="Phobius"/>
    </source>
</evidence>
<feature type="transmembrane region" description="Helical" evidence="8">
    <location>
        <begin position="345"/>
        <end position="364"/>
    </location>
</feature>
<keyword evidence="5 8" id="KW-0812">Transmembrane</keyword>
<dbReference type="SUPFAM" id="SSF103473">
    <property type="entry name" value="MFS general substrate transporter"/>
    <property type="match status" value="1"/>
</dbReference>
<keyword evidence="4" id="KW-1003">Cell membrane</keyword>
<dbReference type="PROSITE" id="PS00217">
    <property type="entry name" value="SUGAR_TRANSPORT_2"/>
    <property type="match status" value="1"/>
</dbReference>
<feature type="transmembrane region" description="Helical" evidence="8">
    <location>
        <begin position="114"/>
        <end position="136"/>
    </location>
</feature>
<dbReference type="PANTHER" id="PTHR23501">
    <property type="entry name" value="MAJOR FACILITATOR SUPERFAMILY"/>
    <property type="match status" value="1"/>
</dbReference>
<keyword evidence="6 8" id="KW-1133">Transmembrane helix</keyword>
<feature type="domain" description="Major facilitator superfamily (MFS) profile" evidence="9">
    <location>
        <begin position="20"/>
        <end position="526"/>
    </location>
</feature>
<feature type="transmembrane region" description="Helical" evidence="8">
    <location>
        <begin position="370"/>
        <end position="392"/>
    </location>
</feature>
<evidence type="ECO:0000256" key="7">
    <source>
        <dbReference type="ARBA" id="ARBA00023136"/>
    </source>
</evidence>
<name>A0A840QE79_9PSEU</name>
<feature type="transmembrane region" description="Helical" evidence="8">
    <location>
        <begin position="497"/>
        <end position="521"/>
    </location>
</feature>
<dbReference type="AlphaFoldDB" id="A0A840QE79"/>
<accession>A0A840QE79</accession>
<keyword evidence="3" id="KW-0813">Transport</keyword>
<comment type="similarity">
    <text evidence="2">Belongs to the major facilitator superfamily. TCR/Tet family.</text>
</comment>
<sequence length="548" mass="56831">MSLGAEEKQAGFSHRQIMLVLLGLMLVIFLAAMDQNVVATAIYAIGQSLDGLTGQAWVTTAFLITSTITTPLYGKLSDQYGRKPLFLIAIGLFVVGSGLCAMATSIYWLAVFRAFQGIGAGGLFSLASTIIAELIAPRDRAKYGGYLIAVLTAASVLGPLVGGLLAGQEALLGVVGWRWIFLINIPIGVVAALVVFKVLHIDHEPRRHPVDYPGAAALIVAVVPLLLVAQWGQQWGWGSGRSTGCFAIGVLGIAGFLLAERRAGDEALLPLRLFRNRVFAVGAAQSTVIGIGMFGGIVLLPLYFQQVKGYSPIDAGLLMLPLLVGMLALSYAAGQVTSKTGRYKALPVIGSVPLVVGMLMLWRLTADTDMVYVSCALFVLGAGLGMNLQTIVVAMQNAVPARDIGVATASATFFRQMGGTAGIAVLLSIVYSTAGGKISAAFTAARDTPAFQAAATAHPDQFEMATSTSSGGAAVLDDTSFLNGMDPVLAAPFKSGFTGALAIAFLVAAVVLVAAFVLAIVTKELPLRTSAPAAAKEPDESGTAVGPA</sequence>
<evidence type="ECO:0000259" key="9">
    <source>
        <dbReference type="PROSITE" id="PS50850"/>
    </source>
</evidence>
<dbReference type="GO" id="GO:0022857">
    <property type="term" value="F:transmembrane transporter activity"/>
    <property type="evidence" value="ECO:0007669"/>
    <property type="project" value="InterPro"/>
</dbReference>
<gene>
    <name evidence="10" type="ORF">BJ970_006335</name>
</gene>
<dbReference type="Pfam" id="PF07690">
    <property type="entry name" value="MFS_1"/>
    <property type="match status" value="1"/>
</dbReference>
<dbReference type="NCBIfam" id="TIGR00711">
    <property type="entry name" value="efflux_EmrB"/>
    <property type="match status" value="1"/>
</dbReference>
<dbReference type="GO" id="GO:0005886">
    <property type="term" value="C:plasma membrane"/>
    <property type="evidence" value="ECO:0007669"/>
    <property type="project" value="UniProtKB-SubCell"/>
</dbReference>
<dbReference type="InterPro" id="IPR020846">
    <property type="entry name" value="MFS_dom"/>
</dbReference>
<dbReference type="RefSeq" id="WP_221468321.1">
    <property type="nucleotide sequence ID" value="NZ_JACHIW010000002.1"/>
</dbReference>
<organism evidence="10 11">
    <name type="scientific">Saccharopolyspora phatthalungensis</name>
    <dbReference type="NCBI Taxonomy" id="664693"/>
    <lineage>
        <taxon>Bacteria</taxon>
        <taxon>Bacillati</taxon>
        <taxon>Actinomycetota</taxon>
        <taxon>Actinomycetes</taxon>
        <taxon>Pseudonocardiales</taxon>
        <taxon>Pseudonocardiaceae</taxon>
        <taxon>Saccharopolyspora</taxon>
    </lineage>
</organism>
<dbReference type="Proteomes" id="UP000584374">
    <property type="component" value="Unassembled WGS sequence"/>
</dbReference>
<feature type="transmembrane region" description="Helical" evidence="8">
    <location>
        <begin position="413"/>
        <end position="434"/>
    </location>
</feature>
<dbReference type="FunFam" id="1.20.1720.10:FF:000004">
    <property type="entry name" value="EmrB/QacA family drug resistance transporter"/>
    <property type="match status" value="1"/>
</dbReference>
<comment type="subcellular location">
    <subcellularLocation>
        <location evidence="1">Cell membrane</location>
        <topology evidence="1">Multi-pass membrane protein</topology>
    </subcellularLocation>
</comment>
<dbReference type="InterPro" id="IPR005829">
    <property type="entry name" value="Sugar_transporter_CS"/>
</dbReference>
<evidence type="ECO:0000256" key="6">
    <source>
        <dbReference type="ARBA" id="ARBA00022989"/>
    </source>
</evidence>
<evidence type="ECO:0000256" key="3">
    <source>
        <dbReference type="ARBA" id="ARBA00022448"/>
    </source>
</evidence>
<proteinExistence type="inferred from homology"/>
<feature type="transmembrane region" description="Helical" evidence="8">
    <location>
        <begin position="143"/>
        <end position="167"/>
    </location>
</feature>
<evidence type="ECO:0000313" key="10">
    <source>
        <dbReference type="EMBL" id="MBB5158736.1"/>
    </source>
</evidence>